<dbReference type="HOGENOM" id="CLU_044864_2_0_11"/>
<evidence type="ECO:0000256" key="4">
    <source>
        <dbReference type="PIRSR" id="PIRSR015582-1"/>
    </source>
</evidence>
<feature type="binding site" evidence="4">
    <location>
        <position position="128"/>
    </location>
    <ligand>
        <name>substrate</name>
    </ligand>
</feature>
<dbReference type="InterPro" id="IPR011206">
    <property type="entry name" value="Citrate_lyase_beta/mcl1/mcl2"/>
</dbReference>
<sequence length="278" mass="29698">MSSPTLQSQAVDTSVARSWLLRGPANYSDIVAAESCGADVVVLDLEDSVAENEKHQARENVWRWLDQGKPTWVRINDVCTPHWSHDLDMLSSVKGVAGVMLAKAEHHDQIAATAARLPAGTPIVALVESALGLEEARGIAGASSVTRLAFGTGDFRKDIGAAADPVSLAYARSRLVVASRAERIHAPIDGPTLTDSTDDYRAGIKVGIAAGMTGKLCLSSQHARLINDELTPSAADVRWAEATIARLGVDGAQVKYGSERPQLERARKIRELVAAFSR</sequence>
<evidence type="ECO:0000259" key="6">
    <source>
        <dbReference type="Pfam" id="PF03328"/>
    </source>
</evidence>
<dbReference type="OrthoDB" id="4322898at2"/>
<keyword evidence="3 5" id="KW-0460">Magnesium</keyword>
<dbReference type="RefSeq" id="WP_013806160.1">
    <property type="nucleotide sequence ID" value="NC_015564.1"/>
</dbReference>
<dbReference type="SUPFAM" id="SSF51621">
    <property type="entry name" value="Phosphoenolpyruvate/pyruvate domain"/>
    <property type="match status" value="1"/>
</dbReference>
<dbReference type="PANTHER" id="PTHR32308:SF10">
    <property type="entry name" value="CITRATE LYASE SUBUNIT BETA"/>
    <property type="match status" value="1"/>
</dbReference>
<dbReference type="InterPro" id="IPR005000">
    <property type="entry name" value="Aldolase/citrate-lyase_domain"/>
</dbReference>
<dbReference type="GO" id="GO:0006107">
    <property type="term" value="P:oxaloacetate metabolic process"/>
    <property type="evidence" value="ECO:0007669"/>
    <property type="project" value="TreeGrafter"/>
</dbReference>
<organism evidence="7 8">
    <name type="scientific">Hoyosella subflava (strain DSM 45089 / JCM 17490 / NBRC 109087 / DQS3-9A1)</name>
    <name type="common">Amycolicicoccus subflavus</name>
    <dbReference type="NCBI Taxonomy" id="443218"/>
    <lineage>
        <taxon>Bacteria</taxon>
        <taxon>Bacillati</taxon>
        <taxon>Actinomycetota</taxon>
        <taxon>Actinomycetes</taxon>
        <taxon>Mycobacteriales</taxon>
        <taxon>Hoyosellaceae</taxon>
        <taxon>Hoyosella</taxon>
    </lineage>
</organism>
<evidence type="ECO:0000313" key="7">
    <source>
        <dbReference type="EMBL" id="AEF39811.1"/>
    </source>
</evidence>
<dbReference type="PIRSF" id="PIRSF015582">
    <property type="entry name" value="Cit_lyase_B"/>
    <property type="match status" value="1"/>
</dbReference>
<dbReference type="InterPro" id="IPR040442">
    <property type="entry name" value="Pyrv_kinase-like_dom_sf"/>
</dbReference>
<dbReference type="Gene3D" id="3.20.20.60">
    <property type="entry name" value="Phosphoenolpyruvate-binding domains"/>
    <property type="match status" value="1"/>
</dbReference>
<dbReference type="Pfam" id="PF03328">
    <property type="entry name" value="HpcH_HpaI"/>
    <property type="match status" value="1"/>
</dbReference>
<reference evidence="7 8" key="1">
    <citation type="journal article" date="2011" name="J. Bacteriol.">
        <title>Complete genome sequence of Amycolicicoccus subflavus DQS3-9A1T, an actinomycete isolated from crude oil-polluted soil.</title>
        <authorList>
            <person name="Cai M."/>
            <person name="Chen W.M."/>
            <person name="Nie Y."/>
            <person name="Chi C.Q."/>
            <person name="Wang Y.N."/>
            <person name="Tang Y.Q."/>
            <person name="Li G.Y."/>
            <person name="Wu X.L."/>
        </authorList>
    </citation>
    <scope>NUCLEOTIDE SEQUENCE [LARGE SCALE GENOMIC DNA]</scope>
    <source>
        <strain evidence="8">DSM 45089 / DQS3-9A1</strain>
    </source>
</reference>
<protein>
    <submittedName>
        <fullName evidence="7">Citrate (Pro-3S)-lyase</fullName>
    </submittedName>
</protein>
<keyword evidence="2 5" id="KW-0479">Metal-binding</keyword>
<dbReference type="Proteomes" id="UP000009235">
    <property type="component" value="Chromosome"/>
</dbReference>
<evidence type="ECO:0000256" key="5">
    <source>
        <dbReference type="PIRSR" id="PIRSR015582-2"/>
    </source>
</evidence>
<dbReference type="EMBL" id="CP002786">
    <property type="protein sequence ID" value="AEF39811.1"/>
    <property type="molecule type" value="Genomic_DNA"/>
</dbReference>
<proteinExistence type="predicted"/>
<dbReference type="PANTHER" id="PTHR32308">
    <property type="entry name" value="LYASE BETA SUBUNIT, PUTATIVE (AFU_ORTHOLOGUE AFUA_4G13030)-RELATED"/>
    <property type="match status" value="1"/>
</dbReference>
<dbReference type="GO" id="GO:0016829">
    <property type="term" value="F:lyase activity"/>
    <property type="evidence" value="ECO:0007669"/>
    <property type="project" value="UniProtKB-KW"/>
</dbReference>
<comment type="cofactor">
    <cofactor evidence="1">
        <name>Mg(2+)</name>
        <dbReference type="ChEBI" id="CHEBI:18420"/>
    </cofactor>
</comment>
<feature type="binding site" evidence="5">
    <location>
        <position position="128"/>
    </location>
    <ligand>
        <name>Mg(2+)</name>
        <dbReference type="ChEBI" id="CHEBI:18420"/>
    </ligand>
</feature>
<dbReference type="AlphaFoldDB" id="F6EG86"/>
<gene>
    <name evidence="7" type="ordered locus">AS9A_1359</name>
</gene>
<dbReference type="GO" id="GO:0000287">
    <property type="term" value="F:magnesium ion binding"/>
    <property type="evidence" value="ECO:0007669"/>
    <property type="project" value="TreeGrafter"/>
</dbReference>
<dbReference type="STRING" id="443218.AS9A_1359"/>
<evidence type="ECO:0000256" key="2">
    <source>
        <dbReference type="ARBA" id="ARBA00022723"/>
    </source>
</evidence>
<name>F6EG86_HOYSD</name>
<accession>F6EG86</accession>
<evidence type="ECO:0000256" key="3">
    <source>
        <dbReference type="ARBA" id="ARBA00022842"/>
    </source>
</evidence>
<dbReference type="InterPro" id="IPR015813">
    <property type="entry name" value="Pyrv/PenolPyrv_kinase-like_dom"/>
</dbReference>
<evidence type="ECO:0000256" key="1">
    <source>
        <dbReference type="ARBA" id="ARBA00001946"/>
    </source>
</evidence>
<keyword evidence="8" id="KW-1185">Reference proteome</keyword>
<feature type="domain" description="HpcH/HpaI aldolase/citrate lyase" evidence="6">
    <location>
        <begin position="33"/>
        <end position="218"/>
    </location>
</feature>
<feature type="binding site" evidence="4">
    <location>
        <position position="74"/>
    </location>
    <ligand>
        <name>substrate</name>
    </ligand>
</feature>
<evidence type="ECO:0000313" key="8">
    <source>
        <dbReference type="Proteomes" id="UP000009235"/>
    </source>
</evidence>
<feature type="binding site" evidence="5">
    <location>
        <position position="154"/>
    </location>
    <ligand>
        <name>Mg(2+)</name>
        <dbReference type="ChEBI" id="CHEBI:18420"/>
    </ligand>
</feature>
<keyword evidence="7" id="KW-0456">Lyase</keyword>
<dbReference type="KEGG" id="asd:AS9A_1359"/>
<dbReference type="eggNOG" id="COG2301">
    <property type="taxonomic scope" value="Bacteria"/>
</dbReference>